<dbReference type="PANTHER" id="PTHR37017">
    <property type="entry name" value="AB HYDROLASE-1 DOMAIN-CONTAINING PROTEIN-RELATED"/>
    <property type="match status" value="1"/>
</dbReference>
<dbReference type="InterPro" id="IPR029058">
    <property type="entry name" value="AB_hydrolase_fold"/>
</dbReference>
<dbReference type="PANTHER" id="PTHR37017:SF11">
    <property type="entry name" value="ESTERASE_LIPASE_THIOESTERASE DOMAIN-CONTAINING PROTEIN"/>
    <property type="match status" value="1"/>
</dbReference>
<dbReference type="Pfam" id="PF12697">
    <property type="entry name" value="Abhydrolase_6"/>
    <property type="match status" value="1"/>
</dbReference>
<accession>A0ABR0F2J3</accession>
<name>A0ABR0F2J3_ZASCE</name>
<organism evidence="2 3">
    <name type="scientific">Zasmidium cellare</name>
    <name type="common">Wine cellar mold</name>
    <name type="synonym">Racodium cellare</name>
    <dbReference type="NCBI Taxonomy" id="395010"/>
    <lineage>
        <taxon>Eukaryota</taxon>
        <taxon>Fungi</taxon>
        <taxon>Dikarya</taxon>
        <taxon>Ascomycota</taxon>
        <taxon>Pezizomycotina</taxon>
        <taxon>Dothideomycetes</taxon>
        <taxon>Dothideomycetidae</taxon>
        <taxon>Mycosphaerellales</taxon>
        <taxon>Mycosphaerellaceae</taxon>
        <taxon>Zasmidium</taxon>
    </lineage>
</organism>
<reference evidence="2 3" key="1">
    <citation type="journal article" date="2023" name="G3 (Bethesda)">
        <title>A chromosome-level genome assembly of Zasmidium syzygii isolated from banana leaves.</title>
        <authorList>
            <person name="van Westerhoven A.C."/>
            <person name="Mehrabi R."/>
            <person name="Talebi R."/>
            <person name="Steentjes M.B.F."/>
            <person name="Corcolon B."/>
            <person name="Chong P.A."/>
            <person name="Kema G.H.J."/>
            <person name="Seidl M.F."/>
        </authorList>
    </citation>
    <scope>NUCLEOTIDE SEQUENCE [LARGE SCALE GENOMIC DNA]</scope>
    <source>
        <strain evidence="2 3">P124</strain>
    </source>
</reference>
<dbReference type="Gene3D" id="3.40.50.1820">
    <property type="entry name" value="alpha/beta hydrolase"/>
    <property type="match status" value="1"/>
</dbReference>
<comment type="caution">
    <text evidence="2">The sequence shown here is derived from an EMBL/GenBank/DDBJ whole genome shotgun (WGS) entry which is preliminary data.</text>
</comment>
<dbReference type="EMBL" id="JAXOVC010000001">
    <property type="protein sequence ID" value="KAK4508171.1"/>
    <property type="molecule type" value="Genomic_DNA"/>
</dbReference>
<proteinExistence type="predicted"/>
<protein>
    <recommendedName>
        <fullName evidence="1">AB hydrolase-1 domain-containing protein</fullName>
    </recommendedName>
</protein>
<evidence type="ECO:0000313" key="2">
    <source>
        <dbReference type="EMBL" id="KAK4508171.1"/>
    </source>
</evidence>
<dbReference type="Proteomes" id="UP001305779">
    <property type="component" value="Unassembled WGS sequence"/>
</dbReference>
<keyword evidence="3" id="KW-1185">Reference proteome</keyword>
<dbReference type="InterPro" id="IPR052897">
    <property type="entry name" value="Sec-Metab_Biosynth_Hydrolase"/>
</dbReference>
<gene>
    <name evidence="2" type="ORF">PRZ48_001909</name>
</gene>
<dbReference type="InterPro" id="IPR000073">
    <property type="entry name" value="AB_hydrolase_1"/>
</dbReference>
<sequence length="245" mass="27345">MSSKPSIIFVPGAWHSEVHVQPFVGPMEQLEYRVVPVVLESNKRLVLWDENVKVILHAIQAEVEAGHKVCVVGHSVSGISVVLALSKFFETASAEQKQQIVQVLFIACFFDAIRSTSEIDWYDLNFDTGVPNLGEAKLIRPAEEVFYNDMPATEAKPFVAALKMNTAQMPPEDLVERVKIVRAGCKRICYFVCLKDKAIAPKFQRLEAEEAGFEAVEIDQDHCPMVTQPKTLADEFHKVLSTVAS</sequence>
<evidence type="ECO:0000313" key="3">
    <source>
        <dbReference type="Proteomes" id="UP001305779"/>
    </source>
</evidence>
<dbReference type="SUPFAM" id="SSF53474">
    <property type="entry name" value="alpha/beta-Hydrolases"/>
    <property type="match status" value="1"/>
</dbReference>
<evidence type="ECO:0000259" key="1">
    <source>
        <dbReference type="Pfam" id="PF12697"/>
    </source>
</evidence>
<feature type="domain" description="AB hydrolase-1" evidence="1">
    <location>
        <begin position="7"/>
        <end position="234"/>
    </location>
</feature>